<dbReference type="PRINTS" id="PR00454">
    <property type="entry name" value="ETSDOMAIN"/>
</dbReference>
<keyword evidence="2 3" id="KW-0238">DNA-binding</keyword>
<feature type="compositionally biased region" description="Low complexity" evidence="4">
    <location>
        <begin position="167"/>
        <end position="194"/>
    </location>
</feature>
<dbReference type="GO" id="GO:0005634">
    <property type="term" value="C:nucleus"/>
    <property type="evidence" value="ECO:0007669"/>
    <property type="project" value="UniProtKB-SubCell"/>
</dbReference>
<name>A0A8S9ZJP6_9BILA</name>
<dbReference type="SUPFAM" id="SSF46785">
    <property type="entry name" value="Winged helix' DNA-binding domain"/>
    <property type="match status" value="1"/>
</dbReference>
<comment type="similarity">
    <text evidence="1 3">Belongs to the ETS family.</text>
</comment>
<dbReference type="PANTHER" id="PTHR11849:SF133">
    <property type="entry name" value="ETS DOMAIN-CONTAINING PROTEIN"/>
    <property type="match status" value="1"/>
</dbReference>
<feature type="domain" description="ETS" evidence="6">
    <location>
        <begin position="12"/>
        <end position="92"/>
    </location>
</feature>
<dbReference type="AlphaFoldDB" id="A0A8S9ZJP6"/>
<dbReference type="PANTHER" id="PTHR11849">
    <property type="entry name" value="ETS"/>
    <property type="match status" value="1"/>
</dbReference>
<dbReference type="PROSITE" id="PS00345">
    <property type="entry name" value="ETS_DOMAIN_1"/>
    <property type="match status" value="1"/>
</dbReference>
<dbReference type="GO" id="GO:0030154">
    <property type="term" value="P:cell differentiation"/>
    <property type="evidence" value="ECO:0007669"/>
    <property type="project" value="TreeGrafter"/>
</dbReference>
<feature type="chain" id="PRO_5035839628" evidence="5">
    <location>
        <begin position="24"/>
        <end position="656"/>
    </location>
</feature>
<protein>
    <submittedName>
        <fullName evidence="7">ETS domain-containing protein</fullName>
    </submittedName>
</protein>
<dbReference type="EMBL" id="JABEBT010000073">
    <property type="protein sequence ID" value="KAF7633581.1"/>
    <property type="molecule type" value="Genomic_DNA"/>
</dbReference>
<proteinExistence type="inferred from homology"/>
<feature type="signal peptide" evidence="5">
    <location>
        <begin position="1"/>
        <end position="23"/>
    </location>
</feature>
<evidence type="ECO:0000256" key="1">
    <source>
        <dbReference type="ARBA" id="ARBA00005562"/>
    </source>
</evidence>
<dbReference type="PROSITE" id="PS50061">
    <property type="entry name" value="ETS_DOMAIN_3"/>
    <property type="match status" value="1"/>
</dbReference>
<dbReference type="InterPro" id="IPR000418">
    <property type="entry name" value="Ets_dom"/>
</dbReference>
<dbReference type="InterPro" id="IPR036390">
    <property type="entry name" value="WH_DNA-bd_sf"/>
</dbReference>
<dbReference type="GO" id="GO:0043565">
    <property type="term" value="F:sequence-specific DNA binding"/>
    <property type="evidence" value="ECO:0007669"/>
    <property type="project" value="InterPro"/>
</dbReference>
<keyword evidence="5" id="KW-0732">Signal</keyword>
<feature type="compositionally biased region" description="Polar residues" evidence="4">
    <location>
        <begin position="293"/>
        <end position="306"/>
    </location>
</feature>
<dbReference type="InterPro" id="IPR036388">
    <property type="entry name" value="WH-like_DNA-bd_sf"/>
</dbReference>
<evidence type="ECO:0000256" key="3">
    <source>
        <dbReference type="RuleBase" id="RU004019"/>
    </source>
</evidence>
<accession>A0A8S9ZJP6</accession>
<keyword evidence="8" id="KW-1185">Reference proteome</keyword>
<evidence type="ECO:0000313" key="7">
    <source>
        <dbReference type="EMBL" id="KAF7633581.1"/>
    </source>
</evidence>
<feature type="region of interest" description="Disordered" evidence="4">
    <location>
        <begin position="241"/>
        <end position="314"/>
    </location>
</feature>
<dbReference type="PROSITE" id="PS00346">
    <property type="entry name" value="ETS_DOMAIN_2"/>
    <property type="match status" value="1"/>
</dbReference>
<dbReference type="Pfam" id="PF00178">
    <property type="entry name" value="Ets"/>
    <property type="match status" value="1"/>
</dbReference>
<dbReference type="Gene3D" id="1.10.10.10">
    <property type="entry name" value="Winged helix-like DNA-binding domain superfamily/Winged helix DNA-binding domain"/>
    <property type="match status" value="1"/>
</dbReference>
<evidence type="ECO:0000256" key="5">
    <source>
        <dbReference type="SAM" id="SignalP"/>
    </source>
</evidence>
<comment type="subcellular location">
    <subcellularLocation>
        <location evidence="3">Nucleus</location>
    </subcellularLocation>
</comment>
<dbReference type="Proteomes" id="UP000605970">
    <property type="component" value="Unassembled WGS sequence"/>
</dbReference>
<evidence type="ECO:0000313" key="8">
    <source>
        <dbReference type="Proteomes" id="UP000605970"/>
    </source>
</evidence>
<evidence type="ECO:0000259" key="6">
    <source>
        <dbReference type="PROSITE" id="PS50061"/>
    </source>
</evidence>
<dbReference type="GO" id="GO:0000981">
    <property type="term" value="F:DNA-binding transcription factor activity, RNA polymerase II-specific"/>
    <property type="evidence" value="ECO:0007669"/>
    <property type="project" value="TreeGrafter"/>
</dbReference>
<keyword evidence="3" id="KW-0539">Nucleus</keyword>
<organism evidence="7 8">
    <name type="scientific">Meloidogyne graminicola</name>
    <dbReference type="NCBI Taxonomy" id="189291"/>
    <lineage>
        <taxon>Eukaryota</taxon>
        <taxon>Metazoa</taxon>
        <taxon>Ecdysozoa</taxon>
        <taxon>Nematoda</taxon>
        <taxon>Chromadorea</taxon>
        <taxon>Rhabditida</taxon>
        <taxon>Tylenchina</taxon>
        <taxon>Tylenchomorpha</taxon>
        <taxon>Tylenchoidea</taxon>
        <taxon>Meloidogynidae</taxon>
        <taxon>Meloidogyninae</taxon>
        <taxon>Meloidogyne</taxon>
    </lineage>
</organism>
<gene>
    <name evidence="7" type="ORF">Mgra_00006989</name>
</gene>
<evidence type="ECO:0000256" key="2">
    <source>
        <dbReference type="ARBA" id="ARBA00023125"/>
    </source>
</evidence>
<comment type="caution">
    <text evidence="7">The sequence shown here is derived from an EMBL/GenBank/DDBJ whole genome shotgun (WGS) entry which is preliminary data.</text>
</comment>
<dbReference type="OrthoDB" id="10067219at2759"/>
<evidence type="ECO:0000256" key="4">
    <source>
        <dbReference type="SAM" id="MobiDB-lite"/>
    </source>
</evidence>
<dbReference type="SMART" id="SM00413">
    <property type="entry name" value="ETS"/>
    <property type="match status" value="1"/>
</dbReference>
<sequence length="656" mass="71813">MKEVIFLLIQILTLWQFLLELLAANDHPNLIQWTNIDGEFKLHDAEAVARLWGIRKGKPNMNYDKLSRALRYYYDKNIIKKVIGQKFVYRFVIENNGKDVAKMIKSELNNNEMLRPNSELIINSINERQQQTKIEVSTCSNFPCSSTTTSPFQQQKMLNTTINIKCNNSNNSTPSDSPSGSVESSSGVSSGSALSSYNETISKICSKIKSEPVDSVNLYNQKYSYGVDISNCKNEKTSLSALRATRKRRSPSDAQNHLMIKQNTQTGRRESFPPSLSIDQRRSKSQDDPNFGLTLTNTLSNDSSGWGPSLCRRARPQPLDLTNLNDPTSSSSSITTNNQLLSTNTTSSLNNNNILNINNNNNTNGCQISSSPLIFNIQQQNSPLFSAISALSNCTNGPSPLTTGFASPFLQAAAYKLASNLVSTLSPNVSTTTNLNNLNINNFINNNTTTIAQSTVNTTNNNSTIISTESFINSNNNILQPENDLNKLRNSSNNLLTINDNTRLPTTTTATTNVAANTSLLQAPSPTLNNNNFYSQLHNSLYTPIGNQLRTPNQHLSNSAIVSAMINHLTSGQNSPFAQQQVNQQSLFQFPPTSNMAIAQTLAVLSSPGNLGAAITTAATIPHHHQRSPDSLKTPMAAGGFSFEFGQALAAALQKK</sequence>
<feature type="region of interest" description="Disordered" evidence="4">
    <location>
        <begin position="164"/>
        <end position="194"/>
    </location>
</feature>
<dbReference type="InterPro" id="IPR046328">
    <property type="entry name" value="ETS_fam"/>
</dbReference>
<reference evidence="7" key="1">
    <citation type="journal article" date="2020" name="Ecol. Evol.">
        <title>Genome structure and content of the rice root-knot nematode (Meloidogyne graminicola).</title>
        <authorList>
            <person name="Phan N.T."/>
            <person name="Danchin E.G.J."/>
            <person name="Klopp C."/>
            <person name="Perfus-Barbeoch L."/>
            <person name="Kozlowski D.K."/>
            <person name="Koutsovoulos G.D."/>
            <person name="Lopez-Roques C."/>
            <person name="Bouchez O."/>
            <person name="Zahm M."/>
            <person name="Besnard G."/>
            <person name="Bellafiore S."/>
        </authorList>
    </citation>
    <scope>NUCLEOTIDE SEQUENCE</scope>
    <source>
        <strain evidence="7">VN-18</strain>
    </source>
</reference>